<feature type="transmembrane region" description="Helical" evidence="9">
    <location>
        <begin position="52"/>
        <end position="75"/>
    </location>
</feature>
<gene>
    <name evidence="11" type="ORF">COEREDRAFT_83189</name>
</gene>
<feature type="domain" description="CBS" evidence="10">
    <location>
        <begin position="693"/>
        <end position="750"/>
    </location>
</feature>
<dbReference type="PROSITE" id="PS51371">
    <property type="entry name" value="CBS"/>
    <property type="match status" value="2"/>
</dbReference>
<evidence type="ECO:0000256" key="4">
    <source>
        <dbReference type="ARBA" id="ARBA00022989"/>
    </source>
</evidence>
<dbReference type="CDD" id="cd04591">
    <property type="entry name" value="CBS_pair_voltage-gated_CLC_euk_bac"/>
    <property type="match status" value="1"/>
</dbReference>
<evidence type="ECO:0000256" key="2">
    <source>
        <dbReference type="ARBA" id="ARBA00022448"/>
    </source>
</evidence>
<dbReference type="Gene3D" id="1.10.3080.10">
    <property type="entry name" value="Clc chloride channel"/>
    <property type="match status" value="1"/>
</dbReference>
<reference evidence="11 12" key="1">
    <citation type="journal article" date="2015" name="Genome Biol. Evol.">
        <title>Phylogenomic analyses indicate that early fungi evolved digesting cell walls of algal ancestors of land plants.</title>
        <authorList>
            <person name="Chang Y."/>
            <person name="Wang S."/>
            <person name="Sekimoto S."/>
            <person name="Aerts A.L."/>
            <person name="Choi C."/>
            <person name="Clum A."/>
            <person name="LaButti K.M."/>
            <person name="Lindquist E.A."/>
            <person name="Yee Ngan C."/>
            <person name="Ohm R.A."/>
            <person name="Salamov A.A."/>
            <person name="Grigoriev I.V."/>
            <person name="Spatafora J.W."/>
            <person name="Berbee M.L."/>
        </authorList>
    </citation>
    <scope>NUCLEOTIDE SEQUENCE [LARGE SCALE GENOMIC DNA]</scope>
    <source>
        <strain evidence="11 12">NRRL 1564</strain>
    </source>
</reference>
<dbReference type="SUPFAM" id="SSF81340">
    <property type="entry name" value="Clc chloride channel"/>
    <property type="match status" value="1"/>
</dbReference>
<evidence type="ECO:0000256" key="7">
    <source>
        <dbReference type="ARBA" id="ARBA00023214"/>
    </source>
</evidence>
<feature type="transmembrane region" description="Helical" evidence="9">
    <location>
        <begin position="193"/>
        <end position="212"/>
    </location>
</feature>
<dbReference type="GO" id="GO:0000324">
    <property type="term" value="C:fungal-type vacuole"/>
    <property type="evidence" value="ECO:0007669"/>
    <property type="project" value="TreeGrafter"/>
</dbReference>
<dbReference type="CDD" id="cd03684">
    <property type="entry name" value="ClC_3_like"/>
    <property type="match status" value="1"/>
</dbReference>
<dbReference type="GO" id="GO:0006879">
    <property type="term" value="P:intracellular iron ion homeostasis"/>
    <property type="evidence" value="ECO:0007669"/>
    <property type="project" value="TreeGrafter"/>
</dbReference>
<comment type="similarity">
    <text evidence="9">Belongs to the chloride channel (TC 2.A.49) family.</text>
</comment>
<name>A0A2G5B486_COERN</name>
<dbReference type="GO" id="GO:0005886">
    <property type="term" value="C:plasma membrane"/>
    <property type="evidence" value="ECO:0007669"/>
    <property type="project" value="TreeGrafter"/>
</dbReference>
<evidence type="ECO:0000256" key="3">
    <source>
        <dbReference type="ARBA" id="ARBA00022692"/>
    </source>
</evidence>
<accession>A0A2G5B486</accession>
<organism evidence="11 12">
    <name type="scientific">Coemansia reversa (strain ATCC 12441 / NRRL 1564)</name>
    <dbReference type="NCBI Taxonomy" id="763665"/>
    <lineage>
        <taxon>Eukaryota</taxon>
        <taxon>Fungi</taxon>
        <taxon>Fungi incertae sedis</taxon>
        <taxon>Zoopagomycota</taxon>
        <taxon>Kickxellomycotina</taxon>
        <taxon>Kickxellomycetes</taxon>
        <taxon>Kickxellales</taxon>
        <taxon>Kickxellaceae</taxon>
        <taxon>Coemansia</taxon>
    </lineage>
</organism>
<comment type="caution">
    <text evidence="9">Lacks conserved residue(s) required for the propagation of feature annotation.</text>
</comment>
<dbReference type="OrthoDB" id="44789at2759"/>
<keyword evidence="6 9" id="KW-0472">Membrane</keyword>
<keyword evidence="5 9" id="KW-0406">Ion transport</keyword>
<proteinExistence type="inferred from homology"/>
<dbReference type="FunFam" id="1.10.3080.10:FF:000011">
    <property type="entry name" value="Chloride channel protein"/>
    <property type="match status" value="1"/>
</dbReference>
<dbReference type="AlphaFoldDB" id="A0A2G5B486"/>
<evidence type="ECO:0000313" key="12">
    <source>
        <dbReference type="Proteomes" id="UP000242474"/>
    </source>
</evidence>
<sequence>MTSTARFDEFDTVDWIDDSAKERRRQQRKQQQQQQGVWNDKHSWIYLVYDSAISWMVVLIVGVLIGVNTAFISIVTEWLSDAKLGVCTTGWWLNEKFCCWQYSVPLPPPEVMQQQKNLDFGEGCPEWMTWDQAIFGKDTAPVRWMAFVALGTTMATVCGFLVREYAPLAAGSGLPEIKAVLGGFVIRGFMGGWTLLMKSIGLALAVASGLSVGKEGPAVHMSCCVGNVVSRNFAKYRRSAARQREIISASAAAGVAVAFGAPIGGVLFSMEDLSSRFPRKTLWRSFFCALIATVSLQAMNPFWTGKLVMFQASYDRDWHFFEILFFAIIGVFGGVYGGLCIRLNLRVAAFRKKHLGPWAVQEIAVLALGTTAITYLNVFTREDMGEALSYLLQECKDGGAIIDAGWNGLCVPENASRVAWGLLAATAIRIFGTVLAYGCKVPCGIFVPSMAIGASFGRMLGTVAQELHRAYPKWALFAHCAPDTPCITPATYAFLGAAAAMCGVTKVTVSVVVIMYELTGALNFLVPTMIVVMVARIIGDAIVEGGISEQLILLNGIPFLDDDAADDDAAAVDEHDQRLLGLPVASLMRTYENDMCVLPADGLSLDRLVRLIETTPNIRGYPVVDNEQDMRLVGYVLRSAIIRVLVANQLYSIVDGSLQADANATLPVIFGTVAANVANDGVALIPLDLTELVNTSPISVRPRTSAETTIEIFRKMGPRVILVTSDEDGGQLVGLLTRKDVLRHMRQQHN</sequence>
<feature type="transmembrane region" description="Helical" evidence="9">
    <location>
        <begin position="521"/>
        <end position="539"/>
    </location>
</feature>
<feature type="transmembrane region" description="Helical" evidence="9">
    <location>
        <begin position="282"/>
        <end position="303"/>
    </location>
</feature>
<dbReference type="PANTHER" id="PTHR45711:SF9">
    <property type="entry name" value="ANION_PROTON EXCHANGE TRANSPORTER GEF1"/>
    <property type="match status" value="1"/>
</dbReference>
<dbReference type="Proteomes" id="UP000242474">
    <property type="component" value="Unassembled WGS sequence"/>
</dbReference>
<dbReference type="GO" id="GO:0005769">
    <property type="term" value="C:early endosome"/>
    <property type="evidence" value="ECO:0007669"/>
    <property type="project" value="TreeGrafter"/>
</dbReference>
<dbReference type="GO" id="GO:0005783">
    <property type="term" value="C:endoplasmic reticulum"/>
    <property type="evidence" value="ECO:0007669"/>
    <property type="project" value="TreeGrafter"/>
</dbReference>
<feature type="transmembrane region" description="Helical" evidence="9">
    <location>
        <begin position="323"/>
        <end position="343"/>
    </location>
</feature>
<evidence type="ECO:0000259" key="10">
    <source>
        <dbReference type="PROSITE" id="PS51371"/>
    </source>
</evidence>
<keyword evidence="3 9" id="KW-0812">Transmembrane</keyword>
<dbReference type="Pfam" id="PF00654">
    <property type="entry name" value="Voltage_CLC"/>
    <property type="match status" value="1"/>
</dbReference>
<dbReference type="Gene3D" id="3.10.580.10">
    <property type="entry name" value="CBS-domain"/>
    <property type="match status" value="1"/>
</dbReference>
<evidence type="ECO:0000256" key="5">
    <source>
        <dbReference type="ARBA" id="ARBA00023065"/>
    </source>
</evidence>
<keyword evidence="8" id="KW-0129">CBS domain</keyword>
<dbReference type="InterPro" id="IPR000644">
    <property type="entry name" value="CBS_dom"/>
</dbReference>
<evidence type="ECO:0000313" key="11">
    <source>
        <dbReference type="EMBL" id="PIA13819.1"/>
    </source>
</evidence>
<evidence type="ECO:0000256" key="6">
    <source>
        <dbReference type="ARBA" id="ARBA00023136"/>
    </source>
</evidence>
<comment type="subcellular location">
    <subcellularLocation>
        <location evidence="1 9">Membrane</location>
        <topology evidence="1 9">Multi-pass membrane protein</topology>
    </subcellularLocation>
</comment>
<keyword evidence="12" id="KW-1185">Reference proteome</keyword>
<keyword evidence="4 9" id="KW-1133">Transmembrane helix</keyword>
<dbReference type="GO" id="GO:0005247">
    <property type="term" value="F:voltage-gated chloride channel activity"/>
    <property type="evidence" value="ECO:0007669"/>
    <property type="project" value="TreeGrafter"/>
</dbReference>
<dbReference type="InterPro" id="IPR001807">
    <property type="entry name" value="ClC"/>
</dbReference>
<feature type="transmembrane region" description="Helical" evidence="9">
    <location>
        <begin position="492"/>
        <end position="514"/>
    </location>
</feature>
<dbReference type="InterPro" id="IPR046342">
    <property type="entry name" value="CBS_dom_sf"/>
</dbReference>
<evidence type="ECO:0000256" key="8">
    <source>
        <dbReference type="PROSITE-ProRule" id="PRU00703"/>
    </source>
</evidence>
<protein>
    <recommendedName>
        <fullName evidence="9">Chloride channel protein</fullName>
    </recommendedName>
</protein>
<keyword evidence="7 9" id="KW-0868">Chloride</keyword>
<feature type="transmembrane region" description="Helical" evidence="9">
    <location>
        <begin position="246"/>
        <end position="270"/>
    </location>
</feature>
<keyword evidence="2 9" id="KW-0813">Transport</keyword>
<feature type="domain" description="CBS" evidence="10">
    <location>
        <begin position="588"/>
        <end position="652"/>
    </location>
</feature>
<dbReference type="SMART" id="SM00116">
    <property type="entry name" value="CBS"/>
    <property type="match status" value="2"/>
</dbReference>
<dbReference type="GO" id="GO:0006878">
    <property type="term" value="P:intracellular copper ion homeostasis"/>
    <property type="evidence" value="ECO:0007669"/>
    <property type="project" value="TreeGrafter"/>
</dbReference>
<dbReference type="PRINTS" id="PR00762">
    <property type="entry name" value="CLCHANNEL"/>
</dbReference>
<evidence type="ECO:0000256" key="9">
    <source>
        <dbReference type="RuleBase" id="RU361221"/>
    </source>
</evidence>
<dbReference type="EMBL" id="KZ303526">
    <property type="protein sequence ID" value="PIA13819.1"/>
    <property type="molecule type" value="Genomic_DNA"/>
</dbReference>
<dbReference type="InterPro" id="IPR014743">
    <property type="entry name" value="Cl-channel_core"/>
</dbReference>
<dbReference type="Pfam" id="PF00571">
    <property type="entry name" value="CBS"/>
    <property type="match status" value="2"/>
</dbReference>
<feature type="transmembrane region" description="Helical" evidence="9">
    <location>
        <begin position="144"/>
        <end position="162"/>
    </location>
</feature>
<dbReference type="SUPFAM" id="SSF54631">
    <property type="entry name" value="CBS-domain pair"/>
    <property type="match status" value="1"/>
</dbReference>
<dbReference type="PANTHER" id="PTHR45711">
    <property type="entry name" value="CHLORIDE CHANNEL PROTEIN"/>
    <property type="match status" value="1"/>
</dbReference>
<evidence type="ECO:0000256" key="1">
    <source>
        <dbReference type="ARBA" id="ARBA00004141"/>
    </source>
</evidence>
<dbReference type="GO" id="GO:0005794">
    <property type="term" value="C:Golgi apparatus"/>
    <property type="evidence" value="ECO:0007669"/>
    <property type="project" value="TreeGrafter"/>
</dbReference>